<feature type="non-terminal residue" evidence="1">
    <location>
        <position position="58"/>
    </location>
</feature>
<gene>
    <name evidence="1" type="ORF">S01H1_14929</name>
</gene>
<proteinExistence type="predicted"/>
<sequence>MEKKIIFLELSTDIIEKIDDQNKIGTRSIFISDLLEKQLTQVSRMDATTEISTSMHAG</sequence>
<evidence type="ECO:0008006" key="2">
    <source>
        <dbReference type="Google" id="ProtNLM"/>
    </source>
</evidence>
<protein>
    <recommendedName>
        <fullName evidence="2">CopG family transcriptional regulator</fullName>
    </recommendedName>
</protein>
<comment type="caution">
    <text evidence="1">The sequence shown here is derived from an EMBL/GenBank/DDBJ whole genome shotgun (WGS) entry which is preliminary data.</text>
</comment>
<accession>X0RKG4</accession>
<reference evidence="1" key="1">
    <citation type="journal article" date="2014" name="Front. Microbiol.">
        <title>High frequency of phylogenetically diverse reductive dehalogenase-homologous genes in deep subseafloor sedimentary metagenomes.</title>
        <authorList>
            <person name="Kawai M."/>
            <person name="Futagami T."/>
            <person name="Toyoda A."/>
            <person name="Takaki Y."/>
            <person name="Nishi S."/>
            <person name="Hori S."/>
            <person name="Arai W."/>
            <person name="Tsubouchi T."/>
            <person name="Morono Y."/>
            <person name="Uchiyama I."/>
            <person name="Ito T."/>
            <person name="Fujiyama A."/>
            <person name="Inagaki F."/>
            <person name="Takami H."/>
        </authorList>
    </citation>
    <scope>NUCLEOTIDE SEQUENCE</scope>
    <source>
        <strain evidence="1">Expedition CK06-06</strain>
    </source>
</reference>
<organism evidence="1">
    <name type="scientific">marine sediment metagenome</name>
    <dbReference type="NCBI Taxonomy" id="412755"/>
    <lineage>
        <taxon>unclassified sequences</taxon>
        <taxon>metagenomes</taxon>
        <taxon>ecological metagenomes</taxon>
    </lineage>
</organism>
<evidence type="ECO:0000313" key="1">
    <source>
        <dbReference type="EMBL" id="GAF69283.1"/>
    </source>
</evidence>
<name>X0RKG4_9ZZZZ</name>
<dbReference type="AlphaFoldDB" id="X0RKG4"/>
<dbReference type="EMBL" id="BARS01007782">
    <property type="protein sequence ID" value="GAF69283.1"/>
    <property type="molecule type" value="Genomic_DNA"/>
</dbReference>